<protein>
    <recommendedName>
        <fullName evidence="2">VQ domain-containing protein</fullName>
    </recommendedName>
</protein>
<dbReference type="Proteomes" id="UP000006591">
    <property type="component" value="Chromosome 6"/>
</dbReference>
<feature type="compositionally biased region" description="Low complexity" evidence="1">
    <location>
        <begin position="49"/>
        <end position="69"/>
    </location>
</feature>
<dbReference type="AlphaFoldDB" id="A0A0E0HRW4"/>
<dbReference type="InterPro" id="IPR039608">
    <property type="entry name" value="VQ_1/10"/>
</dbReference>
<feature type="region of interest" description="Disordered" evidence="1">
    <location>
        <begin position="45"/>
        <end position="69"/>
    </location>
</feature>
<dbReference type="InterPro" id="IPR008889">
    <property type="entry name" value="VQ"/>
</dbReference>
<name>A0A0E0HRW4_ORYNI</name>
<dbReference type="PANTHER" id="PTHR34777">
    <property type="entry name" value="VQ MOTIF-CONTAINING PROTEIN 10"/>
    <property type="match status" value="1"/>
</dbReference>
<reference evidence="3" key="2">
    <citation type="submission" date="2018-04" db="EMBL/GenBank/DDBJ databases">
        <title>OnivRS2 (Oryza nivara Reference Sequence Version 2).</title>
        <authorList>
            <person name="Zhang J."/>
            <person name="Kudrna D."/>
            <person name="Lee S."/>
            <person name="Talag J."/>
            <person name="Rajasekar S."/>
            <person name="Welchert J."/>
            <person name="Hsing Y.-I."/>
            <person name="Wing R.A."/>
        </authorList>
    </citation>
    <scope>NUCLEOTIDE SEQUENCE [LARGE SCALE GENOMIC DNA]</scope>
    <source>
        <strain evidence="3">SL10</strain>
    </source>
</reference>
<proteinExistence type="predicted"/>
<feature type="domain" description="VQ" evidence="2">
    <location>
        <begin position="26"/>
        <end position="52"/>
    </location>
</feature>
<dbReference type="STRING" id="4536.A0A0E0HRW4"/>
<dbReference type="eggNOG" id="ENOG502R741">
    <property type="taxonomic scope" value="Eukaryota"/>
</dbReference>
<evidence type="ECO:0000259" key="2">
    <source>
        <dbReference type="Pfam" id="PF05678"/>
    </source>
</evidence>
<reference evidence="3" key="1">
    <citation type="submission" date="2015-04" db="UniProtKB">
        <authorList>
            <consortium name="EnsemblPlants"/>
        </authorList>
    </citation>
    <scope>IDENTIFICATION</scope>
    <source>
        <strain evidence="3">SL10</strain>
    </source>
</reference>
<dbReference type="OMA" id="AGWPEQH"/>
<evidence type="ECO:0000313" key="4">
    <source>
        <dbReference type="Proteomes" id="UP000006591"/>
    </source>
</evidence>
<dbReference type="Gramene" id="ONIVA06G20420.1">
    <property type="protein sequence ID" value="ONIVA06G20420.1"/>
    <property type="gene ID" value="ONIVA06G20420"/>
</dbReference>
<keyword evidence="4" id="KW-1185">Reference proteome</keyword>
<evidence type="ECO:0000256" key="1">
    <source>
        <dbReference type="SAM" id="MobiDB-lite"/>
    </source>
</evidence>
<dbReference type="EnsemblPlants" id="ONIVA06G20420.1">
    <property type="protein sequence ID" value="ONIVA06G20420.1"/>
    <property type="gene ID" value="ONIVA06G20420"/>
</dbReference>
<organism evidence="3">
    <name type="scientific">Oryza nivara</name>
    <name type="common">Indian wild rice</name>
    <name type="synonym">Oryza sativa f. spontanea</name>
    <dbReference type="NCBI Taxonomy" id="4536"/>
    <lineage>
        <taxon>Eukaryota</taxon>
        <taxon>Viridiplantae</taxon>
        <taxon>Streptophyta</taxon>
        <taxon>Embryophyta</taxon>
        <taxon>Tracheophyta</taxon>
        <taxon>Spermatophyta</taxon>
        <taxon>Magnoliopsida</taxon>
        <taxon>Liliopsida</taxon>
        <taxon>Poales</taxon>
        <taxon>Poaceae</taxon>
        <taxon>BOP clade</taxon>
        <taxon>Oryzoideae</taxon>
        <taxon>Oryzeae</taxon>
        <taxon>Oryzinae</taxon>
        <taxon>Oryza</taxon>
    </lineage>
</organism>
<evidence type="ECO:0000313" key="3">
    <source>
        <dbReference type="EnsemblPlants" id="ONIVA06G20420.1"/>
    </source>
</evidence>
<sequence length="144" mass="14712">MEVHGAASREQQQHDGGGGGVKVKFIETQFVSSDAASFKAVVQRLTGQSAPSPSAPATSARPSRPRARAAVTACPAAAVGWAGGYGGGSGLMTMAAPVKQEAAAPPPNLEDLHELRDFSDLFYPTSAGGGGRRVDGGGYGYPYY</sequence>
<feature type="region of interest" description="Disordered" evidence="1">
    <location>
        <begin position="1"/>
        <end position="20"/>
    </location>
</feature>
<accession>A0A0E0HRW4</accession>
<dbReference type="PANTHER" id="PTHR34777:SF3">
    <property type="entry name" value="OS06G0530600 PROTEIN"/>
    <property type="match status" value="1"/>
</dbReference>
<dbReference type="Pfam" id="PF05678">
    <property type="entry name" value="VQ"/>
    <property type="match status" value="1"/>
</dbReference>
<dbReference type="HOGENOM" id="CLU_159548_0_0_1"/>